<name>A0AAD6Z5H0_9AGAR</name>
<accession>A0AAD6Z5H0</accession>
<dbReference type="AlphaFoldDB" id="A0AAD6Z5H0"/>
<evidence type="ECO:0000313" key="2">
    <source>
        <dbReference type="Proteomes" id="UP001218218"/>
    </source>
</evidence>
<dbReference type="Proteomes" id="UP001218218">
    <property type="component" value="Unassembled WGS sequence"/>
</dbReference>
<dbReference type="EMBL" id="JARIHO010000084">
    <property type="protein sequence ID" value="KAJ7308688.1"/>
    <property type="molecule type" value="Genomic_DNA"/>
</dbReference>
<evidence type="ECO:0000313" key="1">
    <source>
        <dbReference type="EMBL" id="KAJ7308688.1"/>
    </source>
</evidence>
<sequence>MPGTGVTYYDEEFKHLFRLLKALPDDIYSGNAHNFIGYIPDPEEAKDFGSVQSVVSHSLEVSFSSRRTPAGEDVVIQFKSRGPPLEEVVSVRFRALMRSGALRTGQGEVREVVGAPKQQPGAQAGTGRLKKWPFKYLCL</sequence>
<organism evidence="1 2">
    <name type="scientific">Mycena albidolilacea</name>
    <dbReference type="NCBI Taxonomy" id="1033008"/>
    <lineage>
        <taxon>Eukaryota</taxon>
        <taxon>Fungi</taxon>
        <taxon>Dikarya</taxon>
        <taxon>Basidiomycota</taxon>
        <taxon>Agaricomycotina</taxon>
        <taxon>Agaricomycetes</taxon>
        <taxon>Agaricomycetidae</taxon>
        <taxon>Agaricales</taxon>
        <taxon>Marasmiineae</taxon>
        <taxon>Mycenaceae</taxon>
        <taxon>Mycena</taxon>
    </lineage>
</organism>
<proteinExistence type="predicted"/>
<reference evidence="1" key="1">
    <citation type="submission" date="2023-03" db="EMBL/GenBank/DDBJ databases">
        <title>Massive genome expansion in bonnet fungi (Mycena s.s.) driven by repeated elements and novel gene families across ecological guilds.</title>
        <authorList>
            <consortium name="Lawrence Berkeley National Laboratory"/>
            <person name="Harder C.B."/>
            <person name="Miyauchi S."/>
            <person name="Viragh M."/>
            <person name="Kuo A."/>
            <person name="Thoen E."/>
            <person name="Andreopoulos B."/>
            <person name="Lu D."/>
            <person name="Skrede I."/>
            <person name="Drula E."/>
            <person name="Henrissat B."/>
            <person name="Morin E."/>
            <person name="Kohler A."/>
            <person name="Barry K."/>
            <person name="LaButti K."/>
            <person name="Morin E."/>
            <person name="Salamov A."/>
            <person name="Lipzen A."/>
            <person name="Mereny Z."/>
            <person name="Hegedus B."/>
            <person name="Baldrian P."/>
            <person name="Stursova M."/>
            <person name="Weitz H."/>
            <person name="Taylor A."/>
            <person name="Grigoriev I.V."/>
            <person name="Nagy L.G."/>
            <person name="Martin F."/>
            <person name="Kauserud H."/>
        </authorList>
    </citation>
    <scope>NUCLEOTIDE SEQUENCE</scope>
    <source>
        <strain evidence="1">CBHHK002</strain>
    </source>
</reference>
<keyword evidence="2" id="KW-1185">Reference proteome</keyword>
<comment type="caution">
    <text evidence="1">The sequence shown here is derived from an EMBL/GenBank/DDBJ whole genome shotgun (WGS) entry which is preliminary data.</text>
</comment>
<protein>
    <submittedName>
        <fullName evidence="1">Uncharacterized protein</fullName>
    </submittedName>
</protein>
<gene>
    <name evidence="1" type="ORF">DFH08DRAFT_823717</name>
</gene>